<gene>
    <name evidence="1" type="ORF">S12H4_21857</name>
</gene>
<proteinExistence type="predicted"/>
<feature type="non-terminal residue" evidence="1">
    <location>
        <position position="1"/>
    </location>
</feature>
<comment type="caution">
    <text evidence="1">The sequence shown here is derived from an EMBL/GenBank/DDBJ whole genome shotgun (WGS) entry which is preliminary data.</text>
</comment>
<accession>X1RYY7</accession>
<name>X1RYY7_9ZZZZ</name>
<evidence type="ECO:0000313" key="1">
    <source>
        <dbReference type="EMBL" id="GAI85962.1"/>
    </source>
</evidence>
<sequence>DEKKREIIQDLMGLTPAEQESLFKSIFLNEDENSST</sequence>
<dbReference type="AlphaFoldDB" id="X1RYY7"/>
<dbReference type="EMBL" id="BARW01011307">
    <property type="protein sequence ID" value="GAI85962.1"/>
    <property type="molecule type" value="Genomic_DNA"/>
</dbReference>
<reference evidence="1" key="1">
    <citation type="journal article" date="2014" name="Front. Microbiol.">
        <title>High frequency of phylogenetically diverse reductive dehalogenase-homologous genes in deep subseafloor sedimentary metagenomes.</title>
        <authorList>
            <person name="Kawai M."/>
            <person name="Futagami T."/>
            <person name="Toyoda A."/>
            <person name="Takaki Y."/>
            <person name="Nishi S."/>
            <person name="Hori S."/>
            <person name="Arai W."/>
            <person name="Tsubouchi T."/>
            <person name="Morono Y."/>
            <person name="Uchiyama I."/>
            <person name="Ito T."/>
            <person name="Fujiyama A."/>
            <person name="Inagaki F."/>
            <person name="Takami H."/>
        </authorList>
    </citation>
    <scope>NUCLEOTIDE SEQUENCE</scope>
    <source>
        <strain evidence="1">Expedition CK06-06</strain>
    </source>
</reference>
<organism evidence="1">
    <name type="scientific">marine sediment metagenome</name>
    <dbReference type="NCBI Taxonomy" id="412755"/>
    <lineage>
        <taxon>unclassified sequences</taxon>
        <taxon>metagenomes</taxon>
        <taxon>ecological metagenomes</taxon>
    </lineage>
</organism>
<protein>
    <submittedName>
        <fullName evidence="1">Uncharacterized protein</fullName>
    </submittedName>
</protein>